<reference evidence="2" key="1">
    <citation type="submission" date="2022-11" db="UniProtKB">
        <authorList>
            <consortium name="WormBaseParasite"/>
        </authorList>
    </citation>
    <scope>IDENTIFICATION</scope>
</reference>
<proteinExistence type="predicted"/>
<keyword evidence="1" id="KW-1185">Reference proteome</keyword>
<evidence type="ECO:0000313" key="1">
    <source>
        <dbReference type="Proteomes" id="UP000887565"/>
    </source>
</evidence>
<name>A0A915IQ52_ROMCU</name>
<dbReference type="AlphaFoldDB" id="A0A915IQ52"/>
<accession>A0A915IQ52</accession>
<protein>
    <submittedName>
        <fullName evidence="2">Uncharacterized protein</fullName>
    </submittedName>
</protein>
<organism evidence="1 2">
    <name type="scientific">Romanomermis culicivorax</name>
    <name type="common">Nematode worm</name>
    <dbReference type="NCBI Taxonomy" id="13658"/>
    <lineage>
        <taxon>Eukaryota</taxon>
        <taxon>Metazoa</taxon>
        <taxon>Ecdysozoa</taxon>
        <taxon>Nematoda</taxon>
        <taxon>Enoplea</taxon>
        <taxon>Dorylaimia</taxon>
        <taxon>Mermithida</taxon>
        <taxon>Mermithoidea</taxon>
        <taxon>Mermithidae</taxon>
        <taxon>Romanomermis</taxon>
    </lineage>
</organism>
<dbReference type="Proteomes" id="UP000887565">
    <property type="component" value="Unplaced"/>
</dbReference>
<evidence type="ECO:0000313" key="2">
    <source>
        <dbReference type="WBParaSite" id="nRc.2.0.1.t16127-RA"/>
    </source>
</evidence>
<sequence>MHKKHPKTIFEKVQGGVLSDFSAQEGMPRVSAQKNCFATQQPSEFSINGLFGTCLLCARIDNDKGLKMQEILALRAESMNTTFPIRIFDPNADDSSSNKHYERFGLIFLKWKTMVLSKPEFNCQCNVQSCMRFKSFCEAS</sequence>
<dbReference type="WBParaSite" id="nRc.2.0.1.t16127-RA">
    <property type="protein sequence ID" value="nRc.2.0.1.t16127-RA"/>
    <property type="gene ID" value="nRc.2.0.1.g16127"/>
</dbReference>